<dbReference type="RefSeq" id="WP_311585993.1">
    <property type="nucleotide sequence ID" value="NZ_JAVRFH010000161.1"/>
</dbReference>
<dbReference type="InterPro" id="IPR006158">
    <property type="entry name" value="Cobalamin-bd"/>
</dbReference>
<reference evidence="8" key="1">
    <citation type="submission" date="2024-05" db="EMBL/GenBank/DDBJ databases">
        <title>30 novel species of actinomycetes from the DSMZ collection.</title>
        <authorList>
            <person name="Nouioui I."/>
        </authorList>
    </citation>
    <scope>NUCLEOTIDE SEQUENCE</scope>
    <source>
        <strain evidence="8">DSM 40712</strain>
    </source>
</reference>
<dbReference type="PROSITE" id="PS51332">
    <property type="entry name" value="B12_BINDING"/>
    <property type="match status" value="1"/>
</dbReference>
<dbReference type="SFLD" id="SFLDG01082">
    <property type="entry name" value="B12-binding_domain_containing"/>
    <property type="match status" value="1"/>
</dbReference>
<evidence type="ECO:0000256" key="4">
    <source>
        <dbReference type="ARBA" id="ARBA00023004"/>
    </source>
</evidence>
<keyword evidence="2" id="KW-0949">S-adenosyl-L-methionine</keyword>
<dbReference type="Proteomes" id="UP001180724">
    <property type="component" value="Unassembled WGS sequence"/>
</dbReference>
<dbReference type="SFLD" id="SFLDS00029">
    <property type="entry name" value="Radical_SAM"/>
    <property type="match status" value="1"/>
</dbReference>
<evidence type="ECO:0000313" key="8">
    <source>
        <dbReference type="EMBL" id="MDT0616498.1"/>
    </source>
</evidence>
<feature type="non-terminal residue" evidence="8">
    <location>
        <position position="1"/>
    </location>
</feature>
<evidence type="ECO:0000256" key="1">
    <source>
        <dbReference type="ARBA" id="ARBA00001966"/>
    </source>
</evidence>
<evidence type="ECO:0000256" key="5">
    <source>
        <dbReference type="ARBA" id="ARBA00023014"/>
    </source>
</evidence>
<dbReference type="Pfam" id="PF04055">
    <property type="entry name" value="Radical_SAM"/>
    <property type="match status" value="1"/>
</dbReference>
<dbReference type="InterPro" id="IPR006638">
    <property type="entry name" value="Elp3/MiaA/NifB-like_rSAM"/>
</dbReference>
<accession>A0ABU3B5E4</accession>
<keyword evidence="4" id="KW-0408">Iron</keyword>
<evidence type="ECO:0000256" key="2">
    <source>
        <dbReference type="ARBA" id="ARBA00022691"/>
    </source>
</evidence>
<dbReference type="Gene3D" id="3.80.30.20">
    <property type="entry name" value="tm_1862 like domain"/>
    <property type="match status" value="1"/>
</dbReference>
<dbReference type="SMART" id="SM00729">
    <property type="entry name" value="Elp3"/>
    <property type="match status" value="1"/>
</dbReference>
<dbReference type="PANTHER" id="PTHR43409:SF7">
    <property type="entry name" value="BLL1977 PROTEIN"/>
    <property type="match status" value="1"/>
</dbReference>
<sequence length="379" mass="41770">AVCIGVSIMTGGGQIGHALDLVRAAKKRAYCPPVVFGGPHVNVLSEQTAADPLVDAVLTGPGQNSMLDYVQSLLGRVPRRLVPGLRIDDGATVFEGRPNPPRTQNLGAYPWSLLNVADYIRDDPTVAPRTLNYVSSQGCVYKCDFCYEKIYKRKYSAMLAGPLLDDIADLKQRFAINGVKFYDADFFVNLQRAMGFCDGLVDRGLDLRWAASINPNDILKARKKGLPLLERIAASGCSRLLMGVESGNDRVLEEVVKKEITREKILDVAADIAAHKILGSYTFIVGFPGETDGEVEDTYTLIEELRQLDPVPETRVHLFAPYPGVGELWDKAVALGFEPPDSLEGWSRFDYYTSLTPWTSEETAARAREATRMRLAPAR</sequence>
<evidence type="ECO:0000313" key="9">
    <source>
        <dbReference type="Proteomes" id="UP001180724"/>
    </source>
</evidence>
<dbReference type="CDD" id="cd01335">
    <property type="entry name" value="Radical_SAM"/>
    <property type="match status" value="1"/>
</dbReference>
<dbReference type="Gene3D" id="3.40.50.280">
    <property type="entry name" value="Cobalamin-binding domain"/>
    <property type="match status" value="1"/>
</dbReference>
<organism evidence="8 9">
    <name type="scientific">Streptomyces lancefieldiae</name>
    <dbReference type="NCBI Taxonomy" id="3075520"/>
    <lineage>
        <taxon>Bacteria</taxon>
        <taxon>Bacillati</taxon>
        <taxon>Actinomycetota</taxon>
        <taxon>Actinomycetes</taxon>
        <taxon>Kitasatosporales</taxon>
        <taxon>Streptomycetaceae</taxon>
        <taxon>Streptomyces</taxon>
    </lineage>
</organism>
<feature type="domain" description="Radical SAM core" evidence="7">
    <location>
        <begin position="126"/>
        <end position="338"/>
    </location>
</feature>
<comment type="cofactor">
    <cofactor evidence="1">
        <name>[4Fe-4S] cluster</name>
        <dbReference type="ChEBI" id="CHEBI:49883"/>
    </cofactor>
</comment>
<keyword evidence="9" id="KW-1185">Reference proteome</keyword>
<keyword evidence="5" id="KW-0411">Iron-sulfur</keyword>
<proteinExistence type="predicted"/>
<evidence type="ECO:0000259" key="6">
    <source>
        <dbReference type="PROSITE" id="PS51332"/>
    </source>
</evidence>
<dbReference type="InterPro" id="IPR058240">
    <property type="entry name" value="rSAM_sf"/>
</dbReference>
<comment type="caution">
    <text evidence="8">The sequence shown here is derived from an EMBL/GenBank/DDBJ whole genome shotgun (WGS) entry which is preliminary data.</text>
</comment>
<name>A0ABU3B5E4_9ACTN</name>
<evidence type="ECO:0000259" key="7">
    <source>
        <dbReference type="PROSITE" id="PS51918"/>
    </source>
</evidence>
<dbReference type="EMBL" id="JAVRFH010000161">
    <property type="protein sequence ID" value="MDT0616498.1"/>
    <property type="molecule type" value="Genomic_DNA"/>
</dbReference>
<dbReference type="InterPro" id="IPR007197">
    <property type="entry name" value="rSAM"/>
</dbReference>
<keyword evidence="3" id="KW-0479">Metal-binding</keyword>
<dbReference type="PANTHER" id="PTHR43409">
    <property type="entry name" value="ANAEROBIC MAGNESIUM-PROTOPORPHYRIN IX MONOMETHYL ESTER CYCLASE-RELATED"/>
    <property type="match status" value="1"/>
</dbReference>
<dbReference type="InterPro" id="IPR023404">
    <property type="entry name" value="rSAM_horseshoe"/>
</dbReference>
<protein>
    <submittedName>
        <fullName evidence="8">Radical SAM protein</fullName>
    </submittedName>
</protein>
<dbReference type="InterPro" id="IPR051198">
    <property type="entry name" value="BchE-like"/>
</dbReference>
<feature type="domain" description="B12-binding" evidence="6">
    <location>
        <begin position="1"/>
        <end position="80"/>
    </location>
</feature>
<gene>
    <name evidence="8" type="ORF">RM812_41155</name>
</gene>
<evidence type="ECO:0000256" key="3">
    <source>
        <dbReference type="ARBA" id="ARBA00022723"/>
    </source>
</evidence>
<dbReference type="SUPFAM" id="SSF102114">
    <property type="entry name" value="Radical SAM enzymes"/>
    <property type="match status" value="1"/>
</dbReference>
<dbReference type="PROSITE" id="PS51918">
    <property type="entry name" value="RADICAL_SAM"/>
    <property type="match status" value="1"/>
</dbReference>